<dbReference type="InterPro" id="IPR008266">
    <property type="entry name" value="Tyr_kinase_AS"/>
</dbReference>
<dbReference type="STRING" id="1328760.A0A164ZI67"/>
<evidence type="ECO:0000256" key="1">
    <source>
        <dbReference type="ARBA" id="ARBA00003747"/>
    </source>
</evidence>
<reference evidence="12 13" key="1">
    <citation type="journal article" date="2016" name="Fungal Biol.">
        <title>The genome of Xylona heveae provides a window into fungal endophytism.</title>
        <authorList>
            <person name="Gazis R."/>
            <person name="Kuo A."/>
            <person name="Riley R."/>
            <person name="LaButti K."/>
            <person name="Lipzen A."/>
            <person name="Lin J."/>
            <person name="Amirebrahimi M."/>
            <person name="Hesse C.N."/>
            <person name="Spatafora J.W."/>
            <person name="Henrissat B."/>
            <person name="Hainaut M."/>
            <person name="Grigoriev I.V."/>
            <person name="Hibbett D.S."/>
        </authorList>
    </citation>
    <scope>NUCLEOTIDE SEQUENCE [LARGE SCALE GENOMIC DNA]</scope>
    <source>
        <strain evidence="12 13">TC161</strain>
    </source>
</reference>
<dbReference type="GO" id="GO:0004674">
    <property type="term" value="F:protein serine/threonine kinase activity"/>
    <property type="evidence" value="ECO:0007669"/>
    <property type="project" value="UniProtKB-EC"/>
</dbReference>
<dbReference type="EMBL" id="KV407467">
    <property type="protein sequence ID" value="KZF19127.1"/>
    <property type="molecule type" value="Genomic_DNA"/>
</dbReference>
<dbReference type="PROSITE" id="PS00109">
    <property type="entry name" value="PROTEIN_KINASE_TYR"/>
    <property type="match status" value="1"/>
</dbReference>
<evidence type="ECO:0000256" key="2">
    <source>
        <dbReference type="ARBA" id="ARBA00011534"/>
    </source>
</evidence>
<evidence type="ECO:0000313" key="13">
    <source>
        <dbReference type="Proteomes" id="UP000076632"/>
    </source>
</evidence>
<feature type="compositionally biased region" description="Polar residues" evidence="10">
    <location>
        <begin position="423"/>
        <end position="434"/>
    </location>
</feature>
<protein>
    <recommendedName>
        <fullName evidence="5">EKC/KEOPS complex subunit BUD32</fullName>
        <ecNumber evidence="3">2.7.11.1</ecNumber>
    </recommendedName>
    <alternativeName>
        <fullName evidence="6 7">Atypical Serine/threonine protein kinase BUD32</fullName>
    </alternativeName>
    <alternativeName>
        <fullName evidence="4">EKC/KEOPS complex subunit bud32</fullName>
    </alternativeName>
</protein>
<dbReference type="SUPFAM" id="SSF56112">
    <property type="entry name" value="Protein kinase-like (PK-like)"/>
    <property type="match status" value="1"/>
</dbReference>
<evidence type="ECO:0000256" key="6">
    <source>
        <dbReference type="ARBA" id="ARBA00030980"/>
    </source>
</evidence>
<dbReference type="InterPro" id="IPR000719">
    <property type="entry name" value="Prot_kinase_dom"/>
</dbReference>
<dbReference type="SMART" id="SM00220">
    <property type="entry name" value="S_TKc"/>
    <property type="match status" value="1"/>
</dbReference>
<proteinExistence type="predicted"/>
<evidence type="ECO:0000256" key="5">
    <source>
        <dbReference type="ARBA" id="ARBA00019973"/>
    </source>
</evidence>
<dbReference type="PROSITE" id="PS50011">
    <property type="entry name" value="PROTEIN_KINASE_DOM"/>
    <property type="match status" value="1"/>
</dbReference>
<sequence length="442" mass="50450">MIRPEDRFWVCSESVTGDLHAGTVIDWDQRRWYTINGSIKFIPPEEDKDIDVLKRYIDHLAPSVYSITVDDDGLLTSVSSAPEDDPLLTIHYPRYAKSPSLQSCSTIEISRLAELDRLGPGVDLVSYSDSDKPEAQRKVVFKYSMIFQRRTKIWHELHITKSLPAHPNLVPFDRVVVDDVESRVLGFTTAYVPGGCLDDNKSRIFRLEYFQQLTSVVDYLNLELGIIHQDVAARNILLDSKTQNILLFDFDRAAPVGHPWCVPQRNDVAGVIFTLYEIITQDEHYRHVPFQEQNPESVQSLEEWPVKCKLDNDVALFRKHLNEWVQRRKAICDVAPFVPEPKPFDIPTIPPPSPVITGHGEDGAPIVERGRIMRTRRSLRDRNQNIISWERPPQQPTCPLPNGTKRKRSCSSSLEAQDDRHLSLSTPENTQDRTCGNGIKAP</sequence>
<dbReference type="InParanoid" id="A0A164ZI67"/>
<dbReference type="GeneID" id="28898646"/>
<feature type="region of interest" description="Disordered" evidence="10">
    <location>
        <begin position="383"/>
        <end position="442"/>
    </location>
</feature>
<evidence type="ECO:0000256" key="8">
    <source>
        <dbReference type="ARBA" id="ARBA00047899"/>
    </source>
</evidence>
<feature type="domain" description="Protein kinase" evidence="11">
    <location>
        <begin position="112"/>
        <end position="442"/>
    </location>
</feature>
<dbReference type="EC" id="2.7.11.1" evidence="3"/>
<comment type="function">
    <text evidence="1">Component of the EKC/KEOPS complex that is required for the formation of a threonylcarbamoyl group on adenosine at position 37 (t(6)A37) in tRNAs that read codons beginning with adenine. The complex is probably involved in the transfer of the threonylcarbamoyl moiety of threonylcarbamoyl-AMP (TC-AMP) to the N6 group of A37. BUD32 has ATPase activity in the context of the EKC/KEOPS complex and likely plays a supporting role to the catalytic subunit KAE1. The EKC/KEOPS complex also promotes both telomere uncapping and telomere elongation. The complex is required for efficient recruitment of transcriptional coactivators.</text>
</comment>
<dbReference type="InterPro" id="IPR011009">
    <property type="entry name" value="Kinase-like_dom_sf"/>
</dbReference>
<dbReference type="Proteomes" id="UP000076632">
    <property type="component" value="Unassembled WGS sequence"/>
</dbReference>
<dbReference type="OMA" id="QMAWDEL"/>
<name>A0A164ZI67_XYLHT</name>
<dbReference type="AlphaFoldDB" id="A0A164ZI67"/>
<dbReference type="OrthoDB" id="4062651at2759"/>
<gene>
    <name evidence="12" type="ORF">L228DRAFT_251216</name>
</gene>
<evidence type="ECO:0000256" key="9">
    <source>
        <dbReference type="ARBA" id="ARBA00048679"/>
    </source>
</evidence>
<evidence type="ECO:0000256" key="7">
    <source>
        <dbReference type="ARBA" id="ARBA00033194"/>
    </source>
</evidence>
<comment type="catalytic activity">
    <reaction evidence="9">
        <text>L-seryl-[protein] + ATP = O-phospho-L-seryl-[protein] + ADP + H(+)</text>
        <dbReference type="Rhea" id="RHEA:17989"/>
        <dbReference type="Rhea" id="RHEA-COMP:9863"/>
        <dbReference type="Rhea" id="RHEA-COMP:11604"/>
        <dbReference type="ChEBI" id="CHEBI:15378"/>
        <dbReference type="ChEBI" id="CHEBI:29999"/>
        <dbReference type="ChEBI" id="CHEBI:30616"/>
        <dbReference type="ChEBI" id="CHEBI:83421"/>
        <dbReference type="ChEBI" id="CHEBI:456216"/>
        <dbReference type="EC" id="2.7.11.1"/>
    </reaction>
</comment>
<evidence type="ECO:0000256" key="4">
    <source>
        <dbReference type="ARBA" id="ARBA00013948"/>
    </source>
</evidence>
<accession>A0A164ZI67</accession>
<evidence type="ECO:0000313" key="12">
    <source>
        <dbReference type="EMBL" id="KZF19127.1"/>
    </source>
</evidence>
<dbReference type="Pfam" id="PF00069">
    <property type="entry name" value="Pkinase"/>
    <property type="match status" value="1"/>
</dbReference>
<dbReference type="GO" id="GO:0005524">
    <property type="term" value="F:ATP binding"/>
    <property type="evidence" value="ECO:0007669"/>
    <property type="project" value="InterPro"/>
</dbReference>
<dbReference type="RefSeq" id="XP_018184682.1">
    <property type="nucleotide sequence ID" value="XM_018333509.1"/>
</dbReference>
<dbReference type="Gene3D" id="1.10.510.10">
    <property type="entry name" value="Transferase(Phosphotransferase) domain 1"/>
    <property type="match status" value="1"/>
</dbReference>
<evidence type="ECO:0000256" key="3">
    <source>
        <dbReference type="ARBA" id="ARBA00012513"/>
    </source>
</evidence>
<keyword evidence="13" id="KW-1185">Reference proteome</keyword>
<evidence type="ECO:0000256" key="10">
    <source>
        <dbReference type="SAM" id="MobiDB-lite"/>
    </source>
</evidence>
<evidence type="ECO:0000259" key="11">
    <source>
        <dbReference type="PROSITE" id="PS50011"/>
    </source>
</evidence>
<comment type="catalytic activity">
    <reaction evidence="8">
        <text>L-threonyl-[protein] + ATP = O-phospho-L-threonyl-[protein] + ADP + H(+)</text>
        <dbReference type="Rhea" id="RHEA:46608"/>
        <dbReference type="Rhea" id="RHEA-COMP:11060"/>
        <dbReference type="Rhea" id="RHEA-COMP:11605"/>
        <dbReference type="ChEBI" id="CHEBI:15378"/>
        <dbReference type="ChEBI" id="CHEBI:30013"/>
        <dbReference type="ChEBI" id="CHEBI:30616"/>
        <dbReference type="ChEBI" id="CHEBI:61977"/>
        <dbReference type="ChEBI" id="CHEBI:456216"/>
        <dbReference type="EC" id="2.7.11.1"/>
    </reaction>
</comment>
<comment type="subunit">
    <text evidence="2">Component of the EKC/KEOPS complex composed of at least BUD32, CGI121, GON7, KAE1 and PCC1; the whole complex dimerizes.</text>
</comment>
<organism evidence="12 13">
    <name type="scientific">Xylona heveae (strain CBS 132557 / TC161)</name>
    <dbReference type="NCBI Taxonomy" id="1328760"/>
    <lineage>
        <taxon>Eukaryota</taxon>
        <taxon>Fungi</taxon>
        <taxon>Dikarya</taxon>
        <taxon>Ascomycota</taxon>
        <taxon>Pezizomycotina</taxon>
        <taxon>Xylonomycetes</taxon>
        <taxon>Xylonales</taxon>
        <taxon>Xylonaceae</taxon>
        <taxon>Xylona</taxon>
    </lineage>
</organism>